<dbReference type="InterPro" id="IPR016161">
    <property type="entry name" value="Ald_DH/histidinol_DH"/>
</dbReference>
<evidence type="ECO:0000259" key="5">
    <source>
        <dbReference type="Pfam" id="PF00171"/>
    </source>
</evidence>
<name>A0A3N1D4Y7_9ACTN</name>
<comment type="similarity">
    <text evidence="1 4">Belongs to the aldehyde dehydrogenase family.</text>
</comment>
<dbReference type="InterPro" id="IPR016162">
    <property type="entry name" value="Ald_DH_N"/>
</dbReference>
<dbReference type="PANTHER" id="PTHR42804:SF1">
    <property type="entry name" value="ALDEHYDE DEHYDROGENASE-RELATED"/>
    <property type="match status" value="1"/>
</dbReference>
<dbReference type="PROSITE" id="PS00687">
    <property type="entry name" value="ALDEHYDE_DEHYDR_GLU"/>
    <property type="match status" value="1"/>
</dbReference>
<evidence type="ECO:0000313" key="6">
    <source>
        <dbReference type="EMBL" id="ROO88526.1"/>
    </source>
</evidence>
<dbReference type="AlphaFoldDB" id="A0A3N1D4Y7"/>
<sequence>MTPAPLRDLVAGRWRDAEVELALVRENPLTGEALGPALATSPARVEEALAAADAVQDAWAATTPEERASALEAVAAALEPRVAEIAALESFATGVPIRQTLPLGMIITGSFLLAAGQLREGWLTRGLRREDGRETEVLLLPWGPALCLTPWNAPAPMGAHKVANALAAGCPAILKASEFVPYGSQLMAEVIDGALRAAGVPDGVFQFVQGDASVGGRLTLDPRIRAVSFTGGAKGGAAVAAACGAGVKPVQLELGGNNPLIILPGTDTATAARAAVDLLTTLNGQWCRALGRLIVPADDHDAIVSAVLDRLATLKPGDPLDEATDFGPLVHSAHRGTVEAQRAALGGTVHTALKVAEEGNFLSPALVTGVPADQAVEEIFGPVATVHAYGTVEEALALANGTSYGLEAYVFGPDEEAALAVARKVRAGEVKVNGSSIMSLHLFAPRPAWGRSGLGEEGTAETLRFFTNPRVVGAEGGFALHSREA</sequence>
<keyword evidence="2 4" id="KW-0560">Oxidoreductase</keyword>
<comment type="caution">
    <text evidence="6">The sequence shown here is derived from an EMBL/GenBank/DDBJ whole genome shotgun (WGS) entry which is preliminary data.</text>
</comment>
<protein>
    <submittedName>
        <fullName evidence="6">Phenylacetaldehyde dehydrogenase</fullName>
    </submittedName>
</protein>
<dbReference type="Gene3D" id="3.40.605.10">
    <property type="entry name" value="Aldehyde Dehydrogenase, Chain A, domain 1"/>
    <property type="match status" value="1"/>
</dbReference>
<dbReference type="InterPro" id="IPR016163">
    <property type="entry name" value="Ald_DH_C"/>
</dbReference>
<dbReference type="Pfam" id="PF00171">
    <property type="entry name" value="Aldedh"/>
    <property type="match status" value="1"/>
</dbReference>
<dbReference type="InterPro" id="IPR029510">
    <property type="entry name" value="Ald_DH_CS_GLU"/>
</dbReference>
<reference evidence="6 7" key="1">
    <citation type="submission" date="2018-11" db="EMBL/GenBank/DDBJ databases">
        <title>Sequencing the genomes of 1000 actinobacteria strains.</title>
        <authorList>
            <person name="Klenk H.-P."/>
        </authorList>
    </citation>
    <scope>NUCLEOTIDE SEQUENCE [LARGE SCALE GENOMIC DNA]</scope>
    <source>
        <strain evidence="6 7">DSM 44254</strain>
    </source>
</reference>
<dbReference type="Proteomes" id="UP000272400">
    <property type="component" value="Unassembled WGS sequence"/>
</dbReference>
<evidence type="ECO:0000256" key="3">
    <source>
        <dbReference type="PROSITE-ProRule" id="PRU10007"/>
    </source>
</evidence>
<dbReference type="PANTHER" id="PTHR42804">
    <property type="entry name" value="ALDEHYDE DEHYDROGENASE"/>
    <property type="match status" value="1"/>
</dbReference>
<proteinExistence type="inferred from homology"/>
<organism evidence="6 7">
    <name type="scientific">Actinocorallia herbida</name>
    <dbReference type="NCBI Taxonomy" id="58109"/>
    <lineage>
        <taxon>Bacteria</taxon>
        <taxon>Bacillati</taxon>
        <taxon>Actinomycetota</taxon>
        <taxon>Actinomycetes</taxon>
        <taxon>Streptosporangiales</taxon>
        <taxon>Thermomonosporaceae</taxon>
        <taxon>Actinocorallia</taxon>
    </lineage>
</organism>
<dbReference type="Gene3D" id="3.40.309.10">
    <property type="entry name" value="Aldehyde Dehydrogenase, Chain A, domain 2"/>
    <property type="match status" value="1"/>
</dbReference>
<dbReference type="EMBL" id="RJKE01000001">
    <property type="protein sequence ID" value="ROO88526.1"/>
    <property type="molecule type" value="Genomic_DNA"/>
</dbReference>
<gene>
    <name evidence="6" type="ORF">EDD29_6197</name>
</gene>
<evidence type="ECO:0000256" key="4">
    <source>
        <dbReference type="RuleBase" id="RU003345"/>
    </source>
</evidence>
<dbReference type="CDD" id="cd07078">
    <property type="entry name" value="ALDH"/>
    <property type="match status" value="1"/>
</dbReference>
<evidence type="ECO:0000256" key="1">
    <source>
        <dbReference type="ARBA" id="ARBA00009986"/>
    </source>
</evidence>
<evidence type="ECO:0000256" key="2">
    <source>
        <dbReference type="ARBA" id="ARBA00023002"/>
    </source>
</evidence>
<dbReference type="RefSeq" id="WP_211360015.1">
    <property type="nucleotide sequence ID" value="NZ_RJKE01000001.1"/>
</dbReference>
<dbReference type="SUPFAM" id="SSF53720">
    <property type="entry name" value="ALDH-like"/>
    <property type="match status" value="1"/>
</dbReference>
<keyword evidence="7" id="KW-1185">Reference proteome</keyword>
<dbReference type="GO" id="GO:0016620">
    <property type="term" value="F:oxidoreductase activity, acting on the aldehyde or oxo group of donors, NAD or NADP as acceptor"/>
    <property type="evidence" value="ECO:0007669"/>
    <property type="project" value="InterPro"/>
</dbReference>
<feature type="active site" evidence="3">
    <location>
        <position position="253"/>
    </location>
</feature>
<dbReference type="InterPro" id="IPR015590">
    <property type="entry name" value="Aldehyde_DH_dom"/>
</dbReference>
<evidence type="ECO:0000313" key="7">
    <source>
        <dbReference type="Proteomes" id="UP000272400"/>
    </source>
</evidence>
<accession>A0A3N1D4Y7</accession>
<feature type="domain" description="Aldehyde dehydrogenase" evidence="5">
    <location>
        <begin position="23"/>
        <end position="472"/>
    </location>
</feature>